<proteinExistence type="predicted"/>
<organism evidence="2 3">
    <name type="scientific">Phytoplasma australiense</name>
    <dbReference type="NCBI Taxonomy" id="59748"/>
    <lineage>
        <taxon>Bacteria</taxon>
        <taxon>Bacillati</taxon>
        <taxon>Mycoplasmatota</taxon>
        <taxon>Mollicutes</taxon>
        <taxon>Acholeplasmatales</taxon>
        <taxon>Acholeplasmataceae</taxon>
        <taxon>Candidatus Phytoplasma</taxon>
        <taxon>16SrXII (Stolbur group)</taxon>
    </lineage>
</organism>
<name>B1V9L2_PHYAS</name>
<feature type="region of interest" description="Disordered" evidence="1">
    <location>
        <begin position="13"/>
        <end position="32"/>
    </location>
</feature>
<protein>
    <submittedName>
        <fullName evidence="2">Uncharacterized protein</fullName>
    </submittedName>
</protein>
<feature type="compositionally biased region" description="Low complexity" evidence="1">
    <location>
        <begin position="14"/>
        <end position="26"/>
    </location>
</feature>
<accession>B1V9L2</accession>
<feature type="region of interest" description="Disordered" evidence="1">
    <location>
        <begin position="39"/>
        <end position="76"/>
    </location>
</feature>
<sequence length="76" mass="9143">MINEILKRKYLLSKNTQPNNQQNQKTSINHKPLKGFFFNFTQKNATTPRRKKPETKKEDIKMNPTKQQQERNKNKL</sequence>
<gene>
    <name evidence="2" type="ordered locus">PA0299</name>
</gene>
<evidence type="ECO:0000313" key="3">
    <source>
        <dbReference type="Proteomes" id="UP000008323"/>
    </source>
</evidence>
<dbReference type="KEGG" id="pal:PA0299"/>
<reference evidence="2 3" key="1">
    <citation type="journal article" date="2008" name="J. Bacteriol.">
        <title>Comparative genome analysis of 'Candidatus Phytoplasma australiense' (subgroup tuf-Australia I; rp-A) and 'Ca. Phytoplasma asteris' strains OY-M and AY-WB.</title>
        <authorList>
            <person name="Tran-Nguyen L.T."/>
            <person name="Kube M."/>
            <person name="Schneider B."/>
            <person name="Reinhardt R."/>
            <person name="Gibb K.S."/>
        </authorList>
    </citation>
    <scope>NUCLEOTIDE SEQUENCE [LARGE SCALE GENOMIC DNA]</scope>
</reference>
<evidence type="ECO:0000313" key="2">
    <source>
        <dbReference type="EMBL" id="CAM11634.1"/>
    </source>
</evidence>
<dbReference type="AlphaFoldDB" id="B1V9L2"/>
<dbReference type="EMBL" id="AM422018">
    <property type="protein sequence ID" value="CAM11634.1"/>
    <property type="molecule type" value="Genomic_DNA"/>
</dbReference>
<evidence type="ECO:0000256" key="1">
    <source>
        <dbReference type="SAM" id="MobiDB-lite"/>
    </source>
</evidence>
<dbReference type="Proteomes" id="UP000008323">
    <property type="component" value="Chromosome"/>
</dbReference>